<accession>A0A0F6A616</accession>
<feature type="modified residue" description="4-aspartylphosphate" evidence="6">
    <location>
        <position position="1146"/>
    </location>
</feature>
<keyword evidence="3 6" id="KW-0597">Phosphoprotein</keyword>
<evidence type="ECO:0000313" key="13">
    <source>
        <dbReference type="Proteomes" id="UP000033434"/>
    </source>
</evidence>
<dbReference type="SMART" id="SM00387">
    <property type="entry name" value="HATPase_c"/>
    <property type="match status" value="1"/>
</dbReference>
<dbReference type="PROSITE" id="PS50110">
    <property type="entry name" value="RESPONSE_REGULATORY"/>
    <property type="match status" value="1"/>
</dbReference>
<evidence type="ECO:0000259" key="9">
    <source>
        <dbReference type="PROSITE" id="PS01124"/>
    </source>
</evidence>
<organism evidence="12 13">
    <name type="scientific">Pseudoalteromonas luteoviolacea S4054</name>
    <dbReference type="NCBI Taxonomy" id="1129367"/>
    <lineage>
        <taxon>Bacteria</taxon>
        <taxon>Pseudomonadati</taxon>
        <taxon>Pseudomonadota</taxon>
        <taxon>Gammaproteobacteria</taxon>
        <taxon>Alteromonadales</taxon>
        <taxon>Pseudoalteromonadaceae</taxon>
        <taxon>Pseudoalteromonas</taxon>
    </lineage>
</organism>
<proteinExistence type="predicted"/>
<evidence type="ECO:0000313" key="12">
    <source>
        <dbReference type="EMBL" id="KKE81296.1"/>
    </source>
</evidence>
<dbReference type="SUPFAM" id="SSF55874">
    <property type="entry name" value="ATPase domain of HSP90 chaperone/DNA topoisomerase II/histidine kinase"/>
    <property type="match status" value="1"/>
</dbReference>
<dbReference type="Proteomes" id="UP000033434">
    <property type="component" value="Unassembled WGS sequence"/>
</dbReference>
<evidence type="ECO:0000256" key="3">
    <source>
        <dbReference type="ARBA" id="ARBA00022553"/>
    </source>
</evidence>
<dbReference type="Gene3D" id="2.130.10.10">
    <property type="entry name" value="YVTN repeat-like/Quinoprotein amine dehydrogenase"/>
    <property type="match status" value="3"/>
</dbReference>
<evidence type="ECO:0000256" key="5">
    <source>
        <dbReference type="ARBA" id="ARBA00023163"/>
    </source>
</evidence>
<dbReference type="Gene3D" id="3.40.50.2300">
    <property type="match status" value="1"/>
</dbReference>
<keyword evidence="8" id="KW-0812">Transmembrane</keyword>
<dbReference type="Pfam" id="PF12833">
    <property type="entry name" value="HTH_18"/>
    <property type="match status" value="1"/>
</dbReference>
<keyword evidence="5" id="KW-0804">Transcription</keyword>
<dbReference type="PROSITE" id="PS01124">
    <property type="entry name" value="HTH_ARAC_FAMILY_2"/>
    <property type="match status" value="1"/>
</dbReference>
<dbReference type="PANTHER" id="PTHR43547">
    <property type="entry name" value="TWO-COMPONENT HISTIDINE KINASE"/>
    <property type="match status" value="1"/>
</dbReference>
<dbReference type="CDD" id="cd17574">
    <property type="entry name" value="REC_OmpR"/>
    <property type="match status" value="1"/>
</dbReference>
<dbReference type="InterPro" id="IPR005467">
    <property type="entry name" value="His_kinase_dom"/>
</dbReference>
<dbReference type="InterPro" id="IPR011123">
    <property type="entry name" value="Y_Y_Y"/>
</dbReference>
<dbReference type="PANTHER" id="PTHR43547:SF2">
    <property type="entry name" value="HYBRID SIGNAL TRANSDUCTION HISTIDINE KINASE C"/>
    <property type="match status" value="1"/>
</dbReference>
<dbReference type="RefSeq" id="WP_046358119.1">
    <property type="nucleotide sequence ID" value="NZ_AUXW01000188.1"/>
</dbReference>
<dbReference type="SUPFAM" id="SSF101898">
    <property type="entry name" value="NHL repeat"/>
    <property type="match status" value="1"/>
</dbReference>
<feature type="domain" description="Histidine kinase" evidence="10">
    <location>
        <begin position="838"/>
        <end position="1053"/>
    </location>
</feature>
<dbReference type="Pfam" id="PF00072">
    <property type="entry name" value="Response_reg"/>
    <property type="match status" value="1"/>
</dbReference>
<evidence type="ECO:0000256" key="2">
    <source>
        <dbReference type="ARBA" id="ARBA00012438"/>
    </source>
</evidence>
<dbReference type="Gene3D" id="2.60.40.10">
    <property type="entry name" value="Immunoglobulins"/>
    <property type="match status" value="1"/>
</dbReference>
<dbReference type="SUPFAM" id="SSF63829">
    <property type="entry name" value="Calcium-dependent phosphotriesterase"/>
    <property type="match status" value="2"/>
</dbReference>
<dbReference type="SMART" id="SM00448">
    <property type="entry name" value="REC"/>
    <property type="match status" value="1"/>
</dbReference>
<evidence type="ECO:0000256" key="8">
    <source>
        <dbReference type="SAM" id="Phobius"/>
    </source>
</evidence>
<comment type="catalytic activity">
    <reaction evidence="1">
        <text>ATP + protein L-histidine = ADP + protein N-phospho-L-histidine.</text>
        <dbReference type="EC" id="2.7.13.3"/>
    </reaction>
</comment>
<keyword evidence="8" id="KW-1133">Transmembrane helix</keyword>
<dbReference type="InterPro" id="IPR013783">
    <property type="entry name" value="Ig-like_fold"/>
</dbReference>
<dbReference type="InterPro" id="IPR018060">
    <property type="entry name" value="HTH_AraC"/>
</dbReference>
<keyword evidence="8" id="KW-0472">Membrane</keyword>
<dbReference type="PRINTS" id="PR00344">
    <property type="entry name" value="BCTRLSENSOR"/>
</dbReference>
<dbReference type="Pfam" id="PF07495">
    <property type="entry name" value="Y_Y_Y"/>
    <property type="match status" value="1"/>
</dbReference>
<dbReference type="GO" id="GO:0000155">
    <property type="term" value="F:phosphorelay sensor kinase activity"/>
    <property type="evidence" value="ECO:0007669"/>
    <property type="project" value="InterPro"/>
</dbReference>
<dbReference type="InterPro" id="IPR009057">
    <property type="entry name" value="Homeodomain-like_sf"/>
</dbReference>
<dbReference type="InterPro" id="IPR015943">
    <property type="entry name" value="WD40/YVTN_repeat-like_dom_sf"/>
</dbReference>
<protein>
    <recommendedName>
        <fullName evidence="2">histidine kinase</fullName>
        <ecNumber evidence="2">2.7.13.3</ecNumber>
    </recommendedName>
</protein>
<dbReference type="InterPro" id="IPR036097">
    <property type="entry name" value="HisK_dim/P_sf"/>
</dbReference>
<dbReference type="SUPFAM" id="SSF46689">
    <property type="entry name" value="Homeodomain-like"/>
    <property type="match status" value="1"/>
</dbReference>
<dbReference type="Gene3D" id="1.10.287.130">
    <property type="match status" value="1"/>
</dbReference>
<feature type="transmembrane region" description="Helical" evidence="8">
    <location>
        <begin position="768"/>
        <end position="788"/>
    </location>
</feature>
<dbReference type="Pfam" id="PF07494">
    <property type="entry name" value="Reg_prop"/>
    <property type="match status" value="3"/>
</dbReference>
<dbReference type="SMART" id="SM00388">
    <property type="entry name" value="HisKA"/>
    <property type="match status" value="1"/>
</dbReference>
<sequence length="1351" mass="153651">MKIIIQVWLFYLFFLPMVSAALQLTPPAFTHITSQKFSDVKKVLSGPLGFKWLATDTGVFRFDGFEFIHYSVEADSTEDVIDIVFDDFGTLWVATYGKGLLYLDKYSKRLIKADVVNEETHNAHILKLYIDSKGALWVGHLDGISKYTIFNSKKLTSIDPSFQIAEEATVWDIYEDSQNQLWIATLKQGVFLHELDSLKTQQITKENTPSLADNIVRSIFESKDGLIWIGTDNGLTVYNPQLDKYKSYWSEKNNERTLSTNAINEIYQDSLGRVWVGTYGAGLNLYHKKSDDFQRVDGNNKHDFFAKVVNFIGTDEQGSLWIGSDAGLFQSTATASVFNHQVWDTESQSLTRTMFQDRSDKLWYGTEQGVIVQDAKLNTARLVSTEIWDALSFYEDEEGHIWITTLKQGLYKINDKGDILAHFNVSNSDIPSNTITKLVVDKKDKNKLWLGLLSGQKKNNGLVSLDLKTTEFKQYAPERFVVDIAKIDNNTLMVASRTLEPAFFDLDTEQFISTDYSGEVKPFIDKLYVDRKNRIWGGTYNSGLWLLDNNTLKWSKVEKVKINHIFGVTEDADGTLWVIGGPDLVAYHPDSQTVLKFDSLDGLKTEGYTDKGAVTVEIDNQERIYLTAHNGISYFSPSVLKTHIESIVQPRPIFTELRIANQVNHSVQTREDQKQLPFEESQYLELTHRDYLFSIRFSGLDFNKPETQQFEYKLEGLDTDWLTASSESRVATYSTLPEGSYMLRVKRANSMEERTLDIKVLPPPWRTWPAYGIYLCIVICLVWIIVFLKQRALKLKANELSKAVNLKTLQLKEANEKLAQKHHVIESLLKEKNNMFTQISHELRTPLTLILSPIEQLLGQVQQSKHVAILAVAKRNTLILKNLVDQLLQLVKLESKPQHTFSVYDVEKSLNAIIASYTPTLTDRGMTLSCSSMNGVYLRLVSDSLEICVSNLLSNAVKFSSEGSEVRVSFQKSEAFFVLTISDDGMGIDARDQAVIFDKFHRLPPPENAELVSGSGIGLSIVQELMLANQGRVKVQSTLGKGSQFSLLFPVECEVASECFSEAHKPSVPAQVNTPLLTPDMFNEFHTVPYSYQEGKLSVLIVEDNTELRGFLQQLLEPSYNCLTASDGLEGIEKSTDSIPDLIITDIMMPKLNGYELTQTLRRNQLTCHIPIIMLTAKSDSESRLEGWKYQADEYIGKPFDNHELILRVENLISIRKMLRQSLGRDLGVARPVLGAENDMMKLDHEFILRFEKIIEEHYQDEAFSRTIAASEMHISERQLNRKLAHLLDHNFSEYLRKYRLRQSLGFINSGLQIAQIAEEVGFSSPSYFSHCFKAEFGKTISQYRKSPKQE</sequence>
<dbReference type="InterPro" id="IPR003661">
    <property type="entry name" value="HisK_dim/P_dom"/>
</dbReference>
<dbReference type="EC" id="2.7.13.3" evidence="2"/>
<evidence type="ECO:0000256" key="6">
    <source>
        <dbReference type="PROSITE-ProRule" id="PRU00169"/>
    </source>
</evidence>
<dbReference type="PATRIC" id="fig|1129367.4.peg.4788"/>
<dbReference type="Pfam" id="PF02518">
    <property type="entry name" value="HATPase_c"/>
    <property type="match status" value="1"/>
</dbReference>
<reference evidence="12 13" key="1">
    <citation type="journal article" date="2015" name="BMC Genomics">
        <title>Genome mining reveals unlocked bioactive potential of marine Gram-negative bacteria.</title>
        <authorList>
            <person name="Machado H."/>
            <person name="Sonnenschein E.C."/>
            <person name="Melchiorsen J."/>
            <person name="Gram L."/>
        </authorList>
    </citation>
    <scope>NUCLEOTIDE SEQUENCE [LARGE SCALE GENOMIC DNA]</scope>
    <source>
        <strain evidence="12 13">S4054</strain>
    </source>
</reference>
<dbReference type="CDD" id="cd00082">
    <property type="entry name" value="HisKA"/>
    <property type="match status" value="1"/>
</dbReference>
<dbReference type="SUPFAM" id="SSF52172">
    <property type="entry name" value="CheY-like"/>
    <property type="match status" value="1"/>
</dbReference>
<comment type="caution">
    <text evidence="12">The sequence shown here is derived from an EMBL/GenBank/DDBJ whole genome shotgun (WGS) entry which is preliminary data.</text>
</comment>
<dbReference type="PROSITE" id="PS50109">
    <property type="entry name" value="HIS_KIN"/>
    <property type="match status" value="1"/>
</dbReference>
<dbReference type="GO" id="GO:0043565">
    <property type="term" value="F:sequence-specific DNA binding"/>
    <property type="evidence" value="ECO:0007669"/>
    <property type="project" value="InterPro"/>
</dbReference>
<dbReference type="SMART" id="SM00342">
    <property type="entry name" value="HTH_ARAC"/>
    <property type="match status" value="1"/>
</dbReference>
<dbReference type="GO" id="GO:0003700">
    <property type="term" value="F:DNA-binding transcription factor activity"/>
    <property type="evidence" value="ECO:0007669"/>
    <property type="project" value="InterPro"/>
</dbReference>
<gene>
    <name evidence="12" type="ORF">N479_22435</name>
</gene>
<dbReference type="InterPro" id="IPR011006">
    <property type="entry name" value="CheY-like_superfamily"/>
</dbReference>
<keyword evidence="4" id="KW-0805">Transcription regulation</keyword>
<name>A0A0F6A616_9GAMM</name>
<evidence type="ECO:0000256" key="7">
    <source>
        <dbReference type="SAM" id="Coils"/>
    </source>
</evidence>
<dbReference type="InterPro" id="IPR011110">
    <property type="entry name" value="Reg_prop"/>
</dbReference>
<evidence type="ECO:0000256" key="4">
    <source>
        <dbReference type="ARBA" id="ARBA00023015"/>
    </source>
</evidence>
<evidence type="ECO:0000256" key="1">
    <source>
        <dbReference type="ARBA" id="ARBA00000085"/>
    </source>
</evidence>
<feature type="coiled-coil region" evidence="7">
    <location>
        <begin position="797"/>
        <end position="831"/>
    </location>
</feature>
<keyword evidence="7" id="KW-0175">Coiled coil</keyword>
<dbReference type="Pfam" id="PF00512">
    <property type="entry name" value="HisKA"/>
    <property type="match status" value="1"/>
</dbReference>
<dbReference type="SUPFAM" id="SSF47384">
    <property type="entry name" value="Homodimeric domain of signal transducing histidine kinase"/>
    <property type="match status" value="1"/>
</dbReference>
<dbReference type="InterPro" id="IPR036890">
    <property type="entry name" value="HATPase_C_sf"/>
</dbReference>
<dbReference type="EMBL" id="AUXW01000188">
    <property type="protein sequence ID" value="KKE81296.1"/>
    <property type="molecule type" value="Genomic_DNA"/>
</dbReference>
<feature type="domain" description="HTH araC/xylS-type" evidence="9">
    <location>
        <begin position="1249"/>
        <end position="1347"/>
    </location>
</feature>
<dbReference type="InterPro" id="IPR003594">
    <property type="entry name" value="HATPase_dom"/>
</dbReference>
<dbReference type="Gene3D" id="1.10.10.60">
    <property type="entry name" value="Homeodomain-like"/>
    <property type="match status" value="1"/>
</dbReference>
<dbReference type="Gene3D" id="3.30.565.10">
    <property type="entry name" value="Histidine kinase-like ATPase, C-terminal domain"/>
    <property type="match status" value="1"/>
</dbReference>
<dbReference type="InterPro" id="IPR001789">
    <property type="entry name" value="Sig_transdc_resp-reg_receiver"/>
</dbReference>
<evidence type="ECO:0000259" key="11">
    <source>
        <dbReference type="PROSITE" id="PS50110"/>
    </source>
</evidence>
<evidence type="ECO:0000259" key="10">
    <source>
        <dbReference type="PROSITE" id="PS50109"/>
    </source>
</evidence>
<feature type="domain" description="Response regulatory" evidence="11">
    <location>
        <begin position="1098"/>
        <end position="1213"/>
    </location>
</feature>
<dbReference type="InterPro" id="IPR004358">
    <property type="entry name" value="Sig_transdc_His_kin-like_C"/>
</dbReference>